<dbReference type="GO" id="GO:0040029">
    <property type="term" value="P:epigenetic regulation of gene expression"/>
    <property type="evidence" value="ECO:0007669"/>
    <property type="project" value="TreeGrafter"/>
</dbReference>
<keyword evidence="3" id="KW-0678">Repressor</keyword>
<dbReference type="EMBL" id="CAJJDN010000053">
    <property type="protein sequence ID" value="CAD8088787.1"/>
    <property type="molecule type" value="Genomic_DNA"/>
</dbReference>
<dbReference type="GO" id="GO:0005737">
    <property type="term" value="C:cytoplasm"/>
    <property type="evidence" value="ECO:0007669"/>
    <property type="project" value="TreeGrafter"/>
</dbReference>
<keyword evidence="4" id="KW-0378">Hydrolase</keyword>
<evidence type="ECO:0000256" key="6">
    <source>
        <dbReference type="ARBA" id="ARBA00023015"/>
    </source>
</evidence>
<evidence type="ECO:0000259" key="9">
    <source>
        <dbReference type="Pfam" id="PF00850"/>
    </source>
</evidence>
<evidence type="ECO:0000256" key="8">
    <source>
        <dbReference type="ARBA" id="ARBA00023242"/>
    </source>
</evidence>
<keyword evidence="6" id="KW-0805">Transcription regulation</keyword>
<evidence type="ECO:0000313" key="10">
    <source>
        <dbReference type="EMBL" id="CAD8088787.1"/>
    </source>
</evidence>
<comment type="subcellular location">
    <subcellularLocation>
        <location evidence="1">Nucleus</location>
    </subcellularLocation>
</comment>
<keyword evidence="8" id="KW-0539">Nucleus</keyword>
<dbReference type="GO" id="GO:0032958">
    <property type="term" value="P:inositol phosphate biosynthetic process"/>
    <property type="evidence" value="ECO:0007669"/>
    <property type="project" value="InterPro"/>
</dbReference>
<feature type="domain" description="Histone deacetylase" evidence="9">
    <location>
        <begin position="35"/>
        <end position="341"/>
    </location>
</feature>
<dbReference type="CDD" id="cd09992">
    <property type="entry name" value="HDAC_classII"/>
    <property type="match status" value="1"/>
</dbReference>
<dbReference type="AlphaFoldDB" id="A0A8S1N5Z8"/>
<dbReference type="Pfam" id="PF03770">
    <property type="entry name" value="IPK"/>
    <property type="match status" value="1"/>
</dbReference>
<dbReference type="GO" id="GO:0000118">
    <property type="term" value="C:histone deacetylase complex"/>
    <property type="evidence" value="ECO:0007669"/>
    <property type="project" value="TreeGrafter"/>
</dbReference>
<evidence type="ECO:0000256" key="4">
    <source>
        <dbReference type="ARBA" id="ARBA00022801"/>
    </source>
</evidence>
<keyword evidence="7" id="KW-0804">Transcription</keyword>
<dbReference type="GO" id="GO:0016301">
    <property type="term" value="F:kinase activity"/>
    <property type="evidence" value="ECO:0007669"/>
    <property type="project" value="InterPro"/>
</dbReference>
<protein>
    <recommendedName>
        <fullName evidence="2">histone deacetylase</fullName>
        <ecNumber evidence="2">3.5.1.98</ecNumber>
    </recommendedName>
</protein>
<evidence type="ECO:0000313" key="11">
    <source>
        <dbReference type="Proteomes" id="UP000692954"/>
    </source>
</evidence>
<dbReference type="GO" id="GO:0141221">
    <property type="term" value="F:histone deacetylase activity, hydrolytic mechanism"/>
    <property type="evidence" value="ECO:0007669"/>
    <property type="project" value="UniProtKB-EC"/>
</dbReference>
<proteinExistence type="predicted"/>
<dbReference type="EC" id="3.5.1.98" evidence="2"/>
<keyword evidence="11" id="KW-1185">Reference proteome</keyword>
<evidence type="ECO:0000256" key="5">
    <source>
        <dbReference type="ARBA" id="ARBA00022853"/>
    </source>
</evidence>
<accession>A0A8S1N5Z8</accession>
<dbReference type="InterPro" id="IPR023801">
    <property type="entry name" value="His_deacetylse_dom"/>
</dbReference>
<evidence type="ECO:0000256" key="1">
    <source>
        <dbReference type="ARBA" id="ARBA00004123"/>
    </source>
</evidence>
<name>A0A8S1N5Z8_9CILI</name>
<dbReference type="PANTHER" id="PTHR10625:SF5">
    <property type="entry name" value="HISTONE DEACETYLASE"/>
    <property type="match status" value="1"/>
</dbReference>
<keyword evidence="5" id="KW-0156">Chromatin regulator</keyword>
<dbReference type="InterPro" id="IPR005522">
    <property type="entry name" value="IPK"/>
</dbReference>
<organism evidence="10 11">
    <name type="scientific">Paramecium sonneborni</name>
    <dbReference type="NCBI Taxonomy" id="65129"/>
    <lineage>
        <taxon>Eukaryota</taxon>
        <taxon>Sar</taxon>
        <taxon>Alveolata</taxon>
        <taxon>Ciliophora</taxon>
        <taxon>Intramacronucleata</taxon>
        <taxon>Oligohymenophorea</taxon>
        <taxon>Peniculida</taxon>
        <taxon>Parameciidae</taxon>
        <taxon>Paramecium</taxon>
    </lineage>
</organism>
<evidence type="ECO:0000256" key="2">
    <source>
        <dbReference type="ARBA" id="ARBA00012111"/>
    </source>
</evidence>
<evidence type="ECO:0000256" key="7">
    <source>
        <dbReference type="ARBA" id="ARBA00023163"/>
    </source>
</evidence>
<dbReference type="OrthoDB" id="424012at2759"/>
<dbReference type="PANTHER" id="PTHR10625">
    <property type="entry name" value="HISTONE DEACETYLASE HDAC1-RELATED"/>
    <property type="match status" value="1"/>
</dbReference>
<dbReference type="Proteomes" id="UP000692954">
    <property type="component" value="Unassembled WGS sequence"/>
</dbReference>
<sequence>MQQIQEEFANLSLNTNITGFIHCEDFDQHFSNKQHYENPKRTQSIDQTIQKYLSQEKGKLQVEQMSQFEQCNVEHLRLVYDSQYIEFVEGLFDGLDLGDVNKQKEVVHMNDTYLCKTSAFTARKCVQAVLEGVDKILSNQWRNAFCSVRPPGHHSGHKPRPTGFCIYNNVAIAAKYARQQYKVKKIVIFDWDVHHCDGTEQVFYEDPNTLVISIHRFDHGEFYPRSGDPEKTGGEKGQYKNINVGWNVPDDGNVPGYDDYVYAFDRLLGPIIKEFRPDFIIISAGYDSAKGDPLGRINNTPEGYQYMTEQLQQICPKVLAVLEGGYNLDVTATCALATLKQLMGVPQQFPVNIEPCKYGIKAVTTTVDKHKQFWTCLMSEKLVEFQKKYLGQSADLISGGHLQLFQIQNDIIIKTTKQGEFSFYQAVNDKTHQFYQENQKFIKFMPKLISLDEKTYSITMENLTYGLENGSIIDLKIGYKTYSPNCTKQKREKEIKKANFCNQKQMGFRVAGIKIRDENGESIVNKNGSEAYKWIINQNKMKDIIEQVFKSNQIQQPNKEALRGCIQFIQELIEVLSTCKKLFRNTSILIIVDNLSKKYRIKWIDFSYVMNLSEDSEDPKAEMDNNVIGGLKYLNSMLKQIESK</sequence>
<dbReference type="Pfam" id="PF00850">
    <property type="entry name" value="Hist_deacetyl"/>
    <property type="match status" value="1"/>
</dbReference>
<comment type="caution">
    <text evidence="10">The sequence shown here is derived from an EMBL/GenBank/DDBJ whole genome shotgun (WGS) entry which is preliminary data.</text>
</comment>
<evidence type="ECO:0000256" key="3">
    <source>
        <dbReference type="ARBA" id="ARBA00022491"/>
    </source>
</evidence>
<gene>
    <name evidence="10" type="ORF">PSON_ATCC_30995.1.T0530097</name>
</gene>
<reference evidence="10" key="1">
    <citation type="submission" date="2021-01" db="EMBL/GenBank/DDBJ databases">
        <authorList>
            <consortium name="Genoscope - CEA"/>
            <person name="William W."/>
        </authorList>
    </citation>
    <scope>NUCLEOTIDE SEQUENCE</scope>
</reference>